<proteinExistence type="inferred from homology"/>
<comment type="cofactor">
    <cofactor evidence="15 17">
        <name>[4Fe-4S] cluster</name>
        <dbReference type="ChEBI" id="CHEBI:49883"/>
    </cofactor>
    <text evidence="15 17">Binds 1 [4Fe-4S] cluster. The cluster is coordinated with 3 cysteines and an exchangeable S-adenosyl-L-methionine.</text>
</comment>
<comment type="function">
    <text evidence="13">Involved in the heme biosynthesis. Catalyzes the anaerobic oxidative decarboxylation of propionate groups of rings A and B of coproporphyrinogen III to yield the vinyl groups in protoporphyrinogen IX.</text>
</comment>
<feature type="binding site" evidence="16">
    <location>
        <position position="206"/>
    </location>
    <ligand>
        <name>S-adenosyl-L-methionine</name>
        <dbReference type="ChEBI" id="CHEBI:59789"/>
        <label>2</label>
    </ligand>
</feature>
<dbReference type="InterPro" id="IPR034505">
    <property type="entry name" value="Coproporphyrinogen-III_oxidase"/>
</dbReference>
<feature type="binding site" evidence="16">
    <location>
        <position position="169"/>
    </location>
    <ligand>
        <name>S-adenosyl-L-methionine</name>
        <dbReference type="ChEBI" id="CHEBI:59789"/>
        <label>2</label>
    </ligand>
</feature>
<dbReference type="Gene3D" id="3.80.30.20">
    <property type="entry name" value="tm_1862 like domain"/>
    <property type="match status" value="1"/>
</dbReference>
<dbReference type="InterPro" id="IPR006638">
    <property type="entry name" value="Elp3/MiaA/NifB-like_rSAM"/>
</dbReference>
<feature type="binding site" evidence="17">
    <location>
        <position position="63"/>
    </location>
    <ligand>
        <name>[4Fe-4S] cluster</name>
        <dbReference type="ChEBI" id="CHEBI:49883"/>
        <note>4Fe-4S-S-AdoMet</note>
    </ligand>
</feature>
<accession>A0A918WKZ6</accession>
<dbReference type="GO" id="GO:0006782">
    <property type="term" value="P:protoporphyrinogen IX biosynthetic process"/>
    <property type="evidence" value="ECO:0007669"/>
    <property type="project" value="TreeGrafter"/>
</dbReference>
<evidence type="ECO:0000256" key="7">
    <source>
        <dbReference type="ARBA" id="ARBA00022691"/>
    </source>
</evidence>
<protein>
    <recommendedName>
        <fullName evidence="15">Coproporphyrinogen-III oxidase</fullName>
        <ecNumber evidence="15">1.3.98.3</ecNumber>
    </recommendedName>
</protein>
<dbReference type="GO" id="GO:0051539">
    <property type="term" value="F:4 iron, 4 sulfur cluster binding"/>
    <property type="evidence" value="ECO:0007669"/>
    <property type="project" value="UniProtKB-KW"/>
</dbReference>
<keyword evidence="10 15" id="KW-0408">Iron</keyword>
<dbReference type="SMART" id="SM00729">
    <property type="entry name" value="Elp3"/>
    <property type="match status" value="1"/>
</dbReference>
<keyword evidence="6 15" id="KW-0963">Cytoplasm</keyword>
<comment type="subcellular location">
    <subcellularLocation>
        <location evidence="1 15">Cytoplasm</location>
    </subcellularLocation>
</comment>
<evidence type="ECO:0000256" key="10">
    <source>
        <dbReference type="ARBA" id="ARBA00023004"/>
    </source>
</evidence>
<keyword evidence="5 15" id="KW-0004">4Fe-4S</keyword>
<evidence type="ECO:0000256" key="2">
    <source>
        <dbReference type="ARBA" id="ARBA00004785"/>
    </source>
</evidence>
<evidence type="ECO:0000256" key="17">
    <source>
        <dbReference type="PIRSR" id="PIRSR000167-2"/>
    </source>
</evidence>
<dbReference type="Proteomes" id="UP000638981">
    <property type="component" value="Unassembled WGS sequence"/>
</dbReference>
<evidence type="ECO:0000256" key="13">
    <source>
        <dbReference type="ARBA" id="ARBA00024295"/>
    </source>
</evidence>
<evidence type="ECO:0000256" key="5">
    <source>
        <dbReference type="ARBA" id="ARBA00022485"/>
    </source>
</evidence>
<dbReference type="InterPro" id="IPR007197">
    <property type="entry name" value="rSAM"/>
</dbReference>
<evidence type="ECO:0000256" key="6">
    <source>
        <dbReference type="ARBA" id="ARBA00022490"/>
    </source>
</evidence>
<feature type="binding site" evidence="17">
    <location>
        <position position="59"/>
    </location>
    <ligand>
        <name>[4Fe-4S] cluster</name>
        <dbReference type="ChEBI" id="CHEBI:49883"/>
        <note>4Fe-4S-S-AdoMet</note>
    </ligand>
</feature>
<dbReference type="AlphaFoldDB" id="A0A918WKZ6"/>
<dbReference type="EMBL" id="BMYJ01000008">
    <property type="protein sequence ID" value="GHC61211.1"/>
    <property type="molecule type" value="Genomic_DNA"/>
</dbReference>
<dbReference type="SFLD" id="SFLDG01065">
    <property type="entry name" value="anaerobic_coproporphyrinogen-I"/>
    <property type="match status" value="1"/>
</dbReference>
<dbReference type="CDD" id="cd01335">
    <property type="entry name" value="Radical_SAM"/>
    <property type="match status" value="1"/>
</dbReference>
<evidence type="ECO:0000256" key="11">
    <source>
        <dbReference type="ARBA" id="ARBA00023014"/>
    </source>
</evidence>
<dbReference type="InterPro" id="IPR023404">
    <property type="entry name" value="rSAM_horseshoe"/>
</dbReference>
<comment type="subunit">
    <text evidence="4">Monomer.</text>
</comment>
<dbReference type="InterPro" id="IPR058240">
    <property type="entry name" value="rSAM_sf"/>
</dbReference>
<comment type="catalytic activity">
    <reaction evidence="14 15">
        <text>coproporphyrinogen III + 2 S-adenosyl-L-methionine = protoporphyrinogen IX + 2 5'-deoxyadenosine + 2 L-methionine + 2 CO2</text>
        <dbReference type="Rhea" id="RHEA:15425"/>
        <dbReference type="ChEBI" id="CHEBI:16526"/>
        <dbReference type="ChEBI" id="CHEBI:17319"/>
        <dbReference type="ChEBI" id="CHEBI:57307"/>
        <dbReference type="ChEBI" id="CHEBI:57309"/>
        <dbReference type="ChEBI" id="CHEBI:57844"/>
        <dbReference type="ChEBI" id="CHEBI:59789"/>
        <dbReference type="EC" id="1.3.98.3"/>
    </reaction>
</comment>
<name>A0A918WKZ6_9RHOB</name>
<evidence type="ECO:0000259" key="19">
    <source>
        <dbReference type="PROSITE" id="PS51918"/>
    </source>
</evidence>
<evidence type="ECO:0000256" key="14">
    <source>
        <dbReference type="ARBA" id="ARBA00048321"/>
    </source>
</evidence>
<evidence type="ECO:0000256" key="4">
    <source>
        <dbReference type="ARBA" id="ARBA00011245"/>
    </source>
</evidence>
<comment type="pathway">
    <text evidence="2 15">Porphyrin-containing compound metabolism; protoporphyrin-IX biosynthesis; protoporphyrinogen-IX from coproporphyrinogen-III (AdoMet route): step 1/1.</text>
</comment>
<keyword evidence="9 15" id="KW-0560">Oxidoreductase</keyword>
<feature type="binding site" evidence="16">
    <location>
        <position position="53"/>
    </location>
    <ligand>
        <name>S-adenosyl-L-methionine</name>
        <dbReference type="ChEBI" id="CHEBI:59789"/>
        <label>1</label>
    </ligand>
</feature>
<evidence type="ECO:0000256" key="9">
    <source>
        <dbReference type="ARBA" id="ARBA00023002"/>
    </source>
</evidence>
<feature type="binding site" evidence="16">
    <location>
        <position position="142"/>
    </location>
    <ligand>
        <name>S-adenosyl-L-methionine</name>
        <dbReference type="ChEBI" id="CHEBI:59789"/>
        <label>1</label>
    </ligand>
</feature>
<feature type="region of interest" description="Disordered" evidence="18">
    <location>
        <begin position="1"/>
        <end position="22"/>
    </location>
</feature>
<keyword evidence="8 15" id="KW-0479">Metal-binding</keyword>
<dbReference type="PROSITE" id="PS51918">
    <property type="entry name" value="RADICAL_SAM"/>
    <property type="match status" value="1"/>
</dbReference>
<dbReference type="Pfam" id="PF04055">
    <property type="entry name" value="Radical_SAM"/>
    <property type="match status" value="1"/>
</dbReference>
<reference evidence="20" key="2">
    <citation type="submission" date="2020-09" db="EMBL/GenBank/DDBJ databases">
        <authorList>
            <person name="Sun Q."/>
            <person name="Kim S."/>
        </authorList>
    </citation>
    <scope>NUCLEOTIDE SEQUENCE</scope>
    <source>
        <strain evidence="20">KCTC 23310</strain>
    </source>
</reference>
<reference evidence="20" key="1">
    <citation type="journal article" date="2014" name="Int. J. Syst. Evol. Microbiol.">
        <title>Complete genome sequence of Corynebacterium casei LMG S-19264T (=DSM 44701T), isolated from a smear-ripened cheese.</title>
        <authorList>
            <consortium name="US DOE Joint Genome Institute (JGI-PGF)"/>
            <person name="Walter F."/>
            <person name="Albersmeier A."/>
            <person name="Kalinowski J."/>
            <person name="Ruckert C."/>
        </authorList>
    </citation>
    <scope>NUCLEOTIDE SEQUENCE</scope>
    <source>
        <strain evidence="20">KCTC 23310</strain>
    </source>
</reference>
<evidence type="ECO:0000256" key="16">
    <source>
        <dbReference type="PIRSR" id="PIRSR000167-1"/>
    </source>
</evidence>
<keyword evidence="7 15" id="KW-0949">S-adenosyl-L-methionine</keyword>
<dbReference type="SUPFAM" id="SSF102114">
    <property type="entry name" value="Radical SAM enzymes"/>
    <property type="match status" value="1"/>
</dbReference>
<feature type="binding site" evidence="16">
    <location>
        <position position="326"/>
    </location>
    <ligand>
        <name>S-adenosyl-L-methionine</name>
        <dbReference type="ChEBI" id="CHEBI:59789"/>
        <label>1</label>
    </ligand>
</feature>
<feature type="binding site" evidence="16">
    <location>
        <position position="110"/>
    </location>
    <ligand>
        <name>S-adenosyl-L-methionine</name>
        <dbReference type="ChEBI" id="CHEBI:59789"/>
        <label>1</label>
    </ligand>
</feature>
<dbReference type="SFLD" id="SFLDS00029">
    <property type="entry name" value="Radical_SAM"/>
    <property type="match status" value="1"/>
</dbReference>
<evidence type="ECO:0000313" key="21">
    <source>
        <dbReference type="Proteomes" id="UP000638981"/>
    </source>
</evidence>
<feature type="domain" description="Radical SAM core" evidence="19">
    <location>
        <begin position="44"/>
        <end position="285"/>
    </location>
</feature>
<keyword evidence="12 15" id="KW-0627">Porphyrin biosynthesis</keyword>
<evidence type="ECO:0000256" key="12">
    <source>
        <dbReference type="ARBA" id="ARBA00023244"/>
    </source>
</evidence>
<evidence type="ECO:0000256" key="3">
    <source>
        <dbReference type="ARBA" id="ARBA00005493"/>
    </source>
</evidence>
<dbReference type="Gene3D" id="1.10.10.920">
    <property type="match status" value="1"/>
</dbReference>
<evidence type="ECO:0000256" key="15">
    <source>
        <dbReference type="PIRNR" id="PIRNR000167"/>
    </source>
</evidence>
<dbReference type="GO" id="GO:0005737">
    <property type="term" value="C:cytoplasm"/>
    <property type="evidence" value="ECO:0007669"/>
    <property type="project" value="UniProtKB-SubCell"/>
</dbReference>
<dbReference type="GO" id="GO:0046872">
    <property type="term" value="F:metal ion binding"/>
    <property type="evidence" value="ECO:0007669"/>
    <property type="project" value="UniProtKB-KW"/>
</dbReference>
<comment type="similarity">
    <text evidence="3 15">Belongs to the anaerobic coproporphyrinogen-III oxidase family.</text>
</comment>
<feature type="binding site" evidence="17">
    <location>
        <position position="66"/>
    </location>
    <ligand>
        <name>[4Fe-4S] cluster</name>
        <dbReference type="ChEBI" id="CHEBI:49883"/>
        <note>4Fe-4S-S-AdoMet</note>
    </ligand>
</feature>
<evidence type="ECO:0000256" key="8">
    <source>
        <dbReference type="ARBA" id="ARBA00022723"/>
    </source>
</evidence>
<dbReference type="PANTHER" id="PTHR13932">
    <property type="entry name" value="COPROPORPHYRINIGEN III OXIDASE"/>
    <property type="match status" value="1"/>
</dbReference>
<evidence type="ECO:0000313" key="20">
    <source>
        <dbReference type="EMBL" id="GHC61211.1"/>
    </source>
</evidence>
<dbReference type="GO" id="GO:0004109">
    <property type="term" value="F:coproporphyrinogen oxidase activity"/>
    <property type="evidence" value="ECO:0007669"/>
    <property type="project" value="InterPro"/>
</dbReference>
<dbReference type="GO" id="GO:0051989">
    <property type="term" value="F:coproporphyrinogen dehydrogenase activity"/>
    <property type="evidence" value="ECO:0007669"/>
    <property type="project" value="UniProtKB-EC"/>
</dbReference>
<dbReference type="InterPro" id="IPR004558">
    <property type="entry name" value="Coprogen_oxidase_HemN"/>
</dbReference>
<keyword evidence="21" id="KW-1185">Reference proteome</keyword>
<comment type="caution">
    <text evidence="20">The sequence shown here is derived from an EMBL/GenBank/DDBJ whole genome shotgun (WGS) entry which is preliminary data.</text>
</comment>
<dbReference type="RefSeq" id="WP_189412168.1">
    <property type="nucleotide sequence ID" value="NZ_BMYJ01000008.1"/>
</dbReference>
<organism evidence="20 21">
    <name type="scientific">Neogemmobacter tilapiae</name>
    <dbReference type="NCBI Taxonomy" id="875041"/>
    <lineage>
        <taxon>Bacteria</taxon>
        <taxon>Pseudomonadati</taxon>
        <taxon>Pseudomonadota</taxon>
        <taxon>Alphaproteobacteria</taxon>
        <taxon>Rhodobacterales</taxon>
        <taxon>Paracoccaceae</taxon>
        <taxon>Neogemmobacter</taxon>
    </lineage>
</organism>
<sequence length="451" mass="49524">MPLDAATVQRHASQPVPRYTSYPTAPHFNTDVGPELYRRWLGELPDQAKLSLYLHVPFCDSLCWFCGCQTKITRQYAPIRSYLDSLMAEIALVASLIPAKARVHHIHWGGGSPTILTAQDSAALMNHLRDHFTLEETDFAVEVDPRGMDNDRIDALCAAGLTRVSLGVQDFDPKVQKAINRVQSFAETKAVIDRFRANGVRSLNIDAVYGLPHQGWAELSATLDQVLALSPDRIALFGYAHVPWMKPHQRLIPEEALAGPVERHDHAERAAELLMAAGYLRVGIDHFARPGDELALAAQENRVQRNFQGYTVDPADALIGLGASSIGRLPQGYVQNDAAMGRYGRAVQAGRLATVKGRALTDQDRLRGHVIERLMCDLAFDGAALTAHFGEAAAAMRQIAAQIIADDMDGFVLETPQGFTVTPAGRPFLRTLAARFDAYLQPRKGQHSLAV</sequence>
<dbReference type="PIRSF" id="PIRSF000167">
    <property type="entry name" value="HemN"/>
    <property type="match status" value="1"/>
</dbReference>
<evidence type="ECO:0000256" key="1">
    <source>
        <dbReference type="ARBA" id="ARBA00004496"/>
    </source>
</evidence>
<feature type="binding site" evidence="16">
    <location>
        <position position="181"/>
    </location>
    <ligand>
        <name>S-adenosyl-L-methionine</name>
        <dbReference type="ChEBI" id="CHEBI:59789"/>
        <label>2</label>
    </ligand>
</feature>
<gene>
    <name evidence="20" type="primary">hemN</name>
    <name evidence="20" type="ORF">GCM10007315_26500</name>
</gene>
<feature type="binding site" evidence="16">
    <location>
        <position position="240"/>
    </location>
    <ligand>
        <name>S-adenosyl-L-methionine</name>
        <dbReference type="ChEBI" id="CHEBI:59789"/>
        <label>2</label>
    </ligand>
</feature>
<evidence type="ECO:0000256" key="18">
    <source>
        <dbReference type="SAM" id="MobiDB-lite"/>
    </source>
</evidence>
<dbReference type="NCBIfam" id="TIGR00538">
    <property type="entry name" value="hemN"/>
    <property type="match status" value="1"/>
</dbReference>
<dbReference type="PANTHER" id="PTHR13932:SF6">
    <property type="entry name" value="OXYGEN-INDEPENDENT COPROPORPHYRINOGEN III OXIDASE"/>
    <property type="match status" value="1"/>
</dbReference>
<dbReference type="EC" id="1.3.98.3" evidence="15"/>
<feature type="binding site" evidence="16">
    <location>
        <begin position="65"/>
        <end position="67"/>
    </location>
    <ligand>
        <name>S-adenosyl-L-methionine</name>
        <dbReference type="ChEBI" id="CHEBI:59789"/>
        <label>2</label>
    </ligand>
</feature>
<keyword evidence="11 15" id="KW-0411">Iron-sulfur</keyword>